<dbReference type="PANTHER" id="PTHR48109:SF4">
    <property type="entry name" value="DIHYDROOROTATE DEHYDROGENASE (QUINONE), MITOCHONDRIAL"/>
    <property type="match status" value="1"/>
</dbReference>
<evidence type="ECO:0000256" key="7">
    <source>
        <dbReference type="ARBA" id="ARBA00022643"/>
    </source>
</evidence>
<feature type="transmembrane region" description="Helical" evidence="11">
    <location>
        <begin position="164"/>
        <end position="187"/>
    </location>
</feature>
<dbReference type="OMA" id="VYCYSAL"/>
<dbReference type="NCBIfam" id="TIGR01036">
    <property type="entry name" value="pyrD_sub2"/>
    <property type="match status" value="1"/>
</dbReference>
<dbReference type="PROSITE" id="PS00912">
    <property type="entry name" value="DHODEHASE_2"/>
    <property type="match status" value="1"/>
</dbReference>
<comment type="similarity">
    <text evidence="3 11">Belongs to the dihydroorotate dehydrogenase family. Type 2 subfamily.</text>
</comment>
<dbReference type="AlphaFoldDB" id="U6MI51"/>
<evidence type="ECO:0000256" key="8">
    <source>
        <dbReference type="ARBA" id="ARBA00023002"/>
    </source>
</evidence>
<keyword evidence="11" id="KW-1133">Transmembrane helix</keyword>
<evidence type="ECO:0000256" key="6">
    <source>
        <dbReference type="ARBA" id="ARBA00022630"/>
    </source>
</evidence>
<reference evidence="14" key="1">
    <citation type="submission" date="2013-10" db="EMBL/GenBank/DDBJ databases">
        <title>Genomic analysis of the causative agents of coccidiosis in chickens.</title>
        <authorList>
            <person name="Reid A.J."/>
            <person name="Blake D."/>
            <person name="Billington K."/>
            <person name="Browne H."/>
            <person name="Dunn M."/>
            <person name="Hung S."/>
            <person name="Kawahara F."/>
            <person name="Miranda-Saavedra D."/>
            <person name="Mourier T."/>
            <person name="Nagra H."/>
            <person name="Otto T.D."/>
            <person name="Rawlings N."/>
            <person name="Sanchez A."/>
            <person name="Sanders M."/>
            <person name="Subramaniam C."/>
            <person name="Tay Y."/>
            <person name="Dear P."/>
            <person name="Doerig C."/>
            <person name="Gruber A."/>
            <person name="Parkinson J."/>
            <person name="Shirley M."/>
            <person name="Wan K.L."/>
            <person name="Berriman M."/>
            <person name="Tomley F."/>
            <person name="Pain A."/>
        </authorList>
    </citation>
    <scope>NUCLEOTIDE SEQUENCE [LARGE SCALE GENOMIC DNA]</scope>
    <source>
        <strain evidence="14">Weybridge</strain>
    </source>
</reference>
<dbReference type="GeneID" id="25334978"/>
<name>U6MI51_EIMMA</name>
<comment type="subcellular location">
    <subcellularLocation>
        <location evidence="1">Membrane</location>
    </subcellularLocation>
    <subcellularLocation>
        <location evidence="11">Mitochondrion inner membrane</location>
        <topology evidence="11">Single-pass membrane protein</topology>
    </subcellularLocation>
</comment>
<feature type="domain" description="Dihydroorotate dehydrogenase catalytic" evidence="13">
    <location>
        <begin position="242"/>
        <end position="580"/>
    </location>
</feature>
<comment type="catalytic activity">
    <reaction evidence="10 11">
        <text>(S)-dihydroorotate + a quinone = orotate + a quinol</text>
        <dbReference type="Rhea" id="RHEA:30187"/>
        <dbReference type="ChEBI" id="CHEBI:24646"/>
        <dbReference type="ChEBI" id="CHEBI:30839"/>
        <dbReference type="ChEBI" id="CHEBI:30864"/>
        <dbReference type="ChEBI" id="CHEBI:132124"/>
        <dbReference type="EC" id="1.3.5.2"/>
    </reaction>
</comment>
<dbReference type="VEuPathDB" id="ToxoDB:EMWEY_00009920"/>
<keyword evidence="11" id="KW-0812">Transmembrane</keyword>
<dbReference type="OrthoDB" id="14784at2759"/>
<dbReference type="InterPro" id="IPR001295">
    <property type="entry name" value="Dihydroorotate_DH_CS"/>
</dbReference>
<evidence type="ECO:0000256" key="9">
    <source>
        <dbReference type="ARBA" id="ARBA00023136"/>
    </source>
</evidence>
<keyword evidence="11" id="KW-0999">Mitochondrion inner membrane</keyword>
<dbReference type="GO" id="GO:0006207">
    <property type="term" value="P:'de novo' pyrimidine nucleobase biosynthetic process"/>
    <property type="evidence" value="ECO:0007669"/>
    <property type="project" value="InterPro"/>
</dbReference>
<evidence type="ECO:0000256" key="4">
    <source>
        <dbReference type="ARBA" id="ARBA00012791"/>
    </source>
</evidence>
<evidence type="ECO:0000256" key="11">
    <source>
        <dbReference type="RuleBase" id="RU361255"/>
    </source>
</evidence>
<evidence type="ECO:0000313" key="15">
    <source>
        <dbReference type="Proteomes" id="UP000030763"/>
    </source>
</evidence>
<dbReference type="Gene3D" id="3.20.20.70">
    <property type="entry name" value="Aldolase class I"/>
    <property type="match status" value="1"/>
</dbReference>
<accession>U6MI51</accession>
<feature type="region of interest" description="Disordered" evidence="12">
    <location>
        <begin position="408"/>
        <end position="432"/>
    </location>
</feature>
<evidence type="ECO:0000256" key="5">
    <source>
        <dbReference type="ARBA" id="ARBA00017599"/>
    </source>
</evidence>
<keyword evidence="9 11" id="KW-0472">Membrane</keyword>
<evidence type="ECO:0000256" key="1">
    <source>
        <dbReference type="ARBA" id="ARBA00004370"/>
    </source>
</evidence>
<dbReference type="PANTHER" id="PTHR48109">
    <property type="entry name" value="DIHYDROOROTATE DEHYDROGENASE (QUINONE), MITOCHONDRIAL-RELATED"/>
    <property type="match status" value="1"/>
</dbReference>
<evidence type="ECO:0000313" key="14">
    <source>
        <dbReference type="EMBL" id="CDJ61330.1"/>
    </source>
</evidence>
<keyword evidence="6 11" id="KW-0285">Flavoprotein</keyword>
<dbReference type="PROSITE" id="PS00911">
    <property type="entry name" value="DHODEHASE_1"/>
    <property type="match status" value="1"/>
</dbReference>
<keyword evidence="15" id="KW-1185">Reference proteome</keyword>
<sequence>MMHLWTHGNQATRNNLRNLRSFGWPLHLTITEFALRRSGPLSQRFPQFKLNFSKVSGLPATAYANRVGSVLLPSSEFHTAGVFRWLPLEHKAFLTPVQRCIATASSPSSSASAEPIVAKPLTGNTSPADRPDHDAVGPSKFRLLEIDVEDMEKQRRKFIKRNNFYGKVLLSFLLAGGGLMYLAYAAADVGSGLMRHMDGLLELLYDLLPDNFPDPELAHHFVMWLASRGYLPYDLERDDPELSVNIKGLTFHTPVGLAAGFDKDAEAPLGFCKMGFGFVEVGTVTPKPQAGNPKPRIFRLAKDWAIINRCGFNSAGLDVVEPRLKKVSEDRWHDRLARRCVIGVNIGKNKNTEKAEEDIREGIRRIGRFADYLVINLSSPNTQGLRALQQRDHLRSIITAAQSELDKLEQEHKMHQAKTSQPDDTEQEKAKLQQDMTQKALDFFPTQTGRRPLLFVKIAPDLTVQEKQDIADVALETGLDGLVVTNTTIQRPESLQSRSKKETGGLSGRPLKAMATQCVSDMYKMTKGQVAIISSGGIETGLDAYERIRAGASAVEVYSSMIYRGPVVARRIKDELLSVLNQAGKP</sequence>
<dbReference type="InterPro" id="IPR013785">
    <property type="entry name" value="Aldolase_TIM"/>
</dbReference>
<evidence type="ECO:0000259" key="13">
    <source>
        <dbReference type="Pfam" id="PF01180"/>
    </source>
</evidence>
<proteinExistence type="inferred from homology"/>
<reference evidence="14" key="2">
    <citation type="submission" date="2013-10" db="EMBL/GenBank/DDBJ databases">
        <authorList>
            <person name="Aslett M."/>
        </authorList>
    </citation>
    <scope>NUCLEOTIDE SEQUENCE [LARGE SCALE GENOMIC DNA]</scope>
    <source>
        <strain evidence="14">Weybridge</strain>
    </source>
</reference>
<dbReference type="InterPro" id="IPR050074">
    <property type="entry name" value="DHO_dehydrogenase"/>
</dbReference>
<comment type="cofactor">
    <cofactor evidence="11">
        <name>FMN</name>
        <dbReference type="ChEBI" id="CHEBI:58210"/>
    </cofactor>
    <text evidence="11">Binds 1 FMN per subunit.</text>
</comment>
<feature type="region of interest" description="Disordered" evidence="12">
    <location>
        <begin position="107"/>
        <end position="134"/>
    </location>
</feature>
<dbReference type="SUPFAM" id="SSF51395">
    <property type="entry name" value="FMN-linked oxidoreductases"/>
    <property type="match status" value="1"/>
</dbReference>
<dbReference type="InterPro" id="IPR005720">
    <property type="entry name" value="Dihydroorotate_DH_cat"/>
</dbReference>
<dbReference type="NCBIfam" id="NF003652">
    <property type="entry name" value="PRK05286.2-5"/>
    <property type="match status" value="1"/>
</dbReference>
<keyword evidence="8 11" id="KW-0560">Oxidoreductase</keyword>
<gene>
    <name evidence="14" type="ORF">EMWEY_00009920</name>
</gene>
<organism evidence="14 15">
    <name type="scientific">Eimeria maxima</name>
    <name type="common">Coccidian parasite</name>
    <dbReference type="NCBI Taxonomy" id="5804"/>
    <lineage>
        <taxon>Eukaryota</taxon>
        <taxon>Sar</taxon>
        <taxon>Alveolata</taxon>
        <taxon>Apicomplexa</taxon>
        <taxon>Conoidasida</taxon>
        <taxon>Coccidia</taxon>
        <taxon>Eucoccidiorida</taxon>
        <taxon>Eimeriorina</taxon>
        <taxon>Eimeriidae</taxon>
        <taxon>Eimeria</taxon>
    </lineage>
</organism>
<evidence type="ECO:0000256" key="2">
    <source>
        <dbReference type="ARBA" id="ARBA00005161"/>
    </source>
</evidence>
<evidence type="ECO:0000256" key="10">
    <source>
        <dbReference type="ARBA" id="ARBA00048639"/>
    </source>
</evidence>
<comment type="pathway">
    <text evidence="2 11">Pyrimidine metabolism; UMP biosynthesis via de novo pathway; orotate from (S)-dihydroorotate (quinone route): step 1/1.</text>
</comment>
<dbReference type="Pfam" id="PF01180">
    <property type="entry name" value="DHO_dh"/>
    <property type="match status" value="1"/>
</dbReference>
<protein>
    <recommendedName>
        <fullName evidence="5 11">Dihydroorotate dehydrogenase (quinone), mitochondrial</fullName>
        <shortName evidence="11">DHOdehase</shortName>
        <ecNumber evidence="4 11">1.3.5.2</ecNumber>
    </recommendedName>
</protein>
<dbReference type="CDD" id="cd04738">
    <property type="entry name" value="DHOD_2_like"/>
    <property type="match status" value="1"/>
</dbReference>
<dbReference type="EC" id="1.3.5.2" evidence="4 11"/>
<dbReference type="GO" id="GO:0044205">
    <property type="term" value="P:'de novo' UMP biosynthetic process"/>
    <property type="evidence" value="ECO:0007669"/>
    <property type="project" value="UniProtKB-UniPathway"/>
</dbReference>
<dbReference type="Proteomes" id="UP000030763">
    <property type="component" value="Unassembled WGS sequence"/>
</dbReference>
<dbReference type="GO" id="GO:0106430">
    <property type="term" value="F:dihydroorotate dehydrogenase (quinone) activity"/>
    <property type="evidence" value="ECO:0007669"/>
    <property type="project" value="UniProtKB-EC"/>
</dbReference>
<dbReference type="UniPathway" id="UPA00070">
    <property type="reaction ID" value="UER00946"/>
</dbReference>
<dbReference type="RefSeq" id="XP_013337980.1">
    <property type="nucleotide sequence ID" value="XM_013482526.1"/>
</dbReference>
<dbReference type="InterPro" id="IPR005719">
    <property type="entry name" value="Dihydroorotate_DH_2"/>
</dbReference>
<evidence type="ECO:0000256" key="3">
    <source>
        <dbReference type="ARBA" id="ARBA00005359"/>
    </source>
</evidence>
<keyword evidence="11" id="KW-0496">Mitochondrion</keyword>
<keyword evidence="7 11" id="KW-0288">FMN</keyword>
<evidence type="ECO:0000256" key="12">
    <source>
        <dbReference type="SAM" id="MobiDB-lite"/>
    </source>
</evidence>
<dbReference type="GO" id="GO:0005743">
    <property type="term" value="C:mitochondrial inner membrane"/>
    <property type="evidence" value="ECO:0007669"/>
    <property type="project" value="UniProtKB-SubCell"/>
</dbReference>
<dbReference type="EMBL" id="HG722056">
    <property type="protein sequence ID" value="CDJ61330.1"/>
    <property type="molecule type" value="Genomic_DNA"/>
</dbReference>